<gene>
    <name evidence="2" type="ORF">JZ00_08535</name>
</gene>
<name>A0A0B1Z797_9PSED</name>
<feature type="region of interest" description="Disordered" evidence="1">
    <location>
        <begin position="1"/>
        <end position="28"/>
    </location>
</feature>
<dbReference type="NCBIfam" id="TIGR02497">
    <property type="entry name" value="yscI_hrpB_dom"/>
    <property type="match status" value="1"/>
</dbReference>
<protein>
    <submittedName>
        <fullName evidence="2">AraC family transcriptional regulator</fullName>
    </submittedName>
</protein>
<evidence type="ECO:0000313" key="3">
    <source>
        <dbReference type="Proteomes" id="UP000030949"/>
    </source>
</evidence>
<dbReference type="Proteomes" id="UP000030949">
    <property type="component" value="Unassembled WGS sequence"/>
</dbReference>
<dbReference type="EMBL" id="JQGJ01000004">
    <property type="protein sequence ID" value="KHK65081.1"/>
    <property type="molecule type" value="Genomic_DNA"/>
</dbReference>
<dbReference type="GO" id="GO:0030254">
    <property type="term" value="P:protein secretion by the type III secretion system"/>
    <property type="evidence" value="ECO:0007669"/>
    <property type="project" value="InterPro"/>
</dbReference>
<evidence type="ECO:0000313" key="2">
    <source>
        <dbReference type="EMBL" id="KHK65081.1"/>
    </source>
</evidence>
<comment type="caution">
    <text evidence="2">The sequence shown here is derived from an EMBL/GenBank/DDBJ whole genome shotgun (WGS) entry which is preliminary data.</text>
</comment>
<feature type="compositionally biased region" description="Polar residues" evidence="1">
    <location>
        <begin position="1"/>
        <end position="16"/>
    </location>
</feature>
<dbReference type="AlphaFoldDB" id="A0A0B1Z797"/>
<dbReference type="Pfam" id="PF17001">
    <property type="entry name" value="T3SS_basalb_I"/>
    <property type="match status" value="1"/>
</dbReference>
<dbReference type="RefSeq" id="WP_039590393.1">
    <property type="nucleotide sequence ID" value="NZ_JQGJ02000003.1"/>
</dbReference>
<proteinExistence type="predicted"/>
<accession>A0A0B1Z797</accession>
<dbReference type="InterPro" id="IPR012670">
    <property type="entry name" value="T3SS_YscI/HrpB"/>
</dbReference>
<evidence type="ECO:0000256" key="1">
    <source>
        <dbReference type="SAM" id="MobiDB-lite"/>
    </source>
</evidence>
<dbReference type="OrthoDB" id="7029301at2"/>
<organism evidence="2 3">
    <name type="scientific">Pseudomonas frederiksbergensis</name>
    <dbReference type="NCBI Taxonomy" id="104087"/>
    <lineage>
        <taxon>Bacteria</taxon>
        <taxon>Pseudomonadati</taxon>
        <taxon>Pseudomonadota</taxon>
        <taxon>Gammaproteobacteria</taxon>
        <taxon>Pseudomonadales</taxon>
        <taxon>Pseudomonadaceae</taxon>
        <taxon>Pseudomonas</taxon>
    </lineage>
</organism>
<sequence length="124" mass="13553">MTLQAIDTTSVASTATKPGGSPHARAETSDVSWFNAQMHEKTPVPDSENNVAARIIDSLSSRSGELQRLEERANRDMLKAIRTADPQDMLQSNRSLSSFHLESLMTAKIVSKGSQAIEKLTNLQ</sequence>
<reference evidence="3" key="1">
    <citation type="submission" date="2015-03" db="EMBL/GenBank/DDBJ databases">
        <title>Pseudomonas frederiksbergensis hydrocarbon degrader.</title>
        <authorList>
            <person name="Brown L.M."/>
            <person name="Ruiz O.N."/>
            <person name="Mueller S."/>
            <person name="Gunasekera T.S."/>
        </authorList>
    </citation>
    <scope>NUCLEOTIDE SEQUENCE [LARGE SCALE GENOMIC DNA]</scope>
    <source>
        <strain evidence="3">SI8</strain>
    </source>
</reference>